<accession>A0A0F8ZW99</accession>
<organism evidence="1">
    <name type="scientific">marine sediment metagenome</name>
    <dbReference type="NCBI Taxonomy" id="412755"/>
    <lineage>
        <taxon>unclassified sequences</taxon>
        <taxon>metagenomes</taxon>
        <taxon>ecological metagenomes</taxon>
    </lineage>
</organism>
<evidence type="ECO:0000313" key="1">
    <source>
        <dbReference type="EMBL" id="KKK98122.1"/>
    </source>
</evidence>
<sequence>MKGTMIYFIKANDSETWNPEDPGPLLPPQTVLRPPEEVPDRFQIDKSAMDEWIAETGLIELKQHGLTFHLERVEEE</sequence>
<protein>
    <submittedName>
        <fullName evidence="1">Uncharacterized protein</fullName>
    </submittedName>
</protein>
<proteinExistence type="predicted"/>
<dbReference type="AlphaFoldDB" id="A0A0F8ZW99"/>
<gene>
    <name evidence="1" type="ORF">LCGC14_2645900</name>
</gene>
<dbReference type="EMBL" id="LAZR01045753">
    <property type="protein sequence ID" value="KKK98122.1"/>
    <property type="molecule type" value="Genomic_DNA"/>
</dbReference>
<name>A0A0F8ZW99_9ZZZZ</name>
<comment type="caution">
    <text evidence="1">The sequence shown here is derived from an EMBL/GenBank/DDBJ whole genome shotgun (WGS) entry which is preliminary data.</text>
</comment>
<reference evidence="1" key="1">
    <citation type="journal article" date="2015" name="Nature">
        <title>Complex archaea that bridge the gap between prokaryotes and eukaryotes.</title>
        <authorList>
            <person name="Spang A."/>
            <person name="Saw J.H."/>
            <person name="Jorgensen S.L."/>
            <person name="Zaremba-Niedzwiedzka K."/>
            <person name="Martijn J."/>
            <person name="Lind A.E."/>
            <person name="van Eijk R."/>
            <person name="Schleper C."/>
            <person name="Guy L."/>
            <person name="Ettema T.J."/>
        </authorList>
    </citation>
    <scope>NUCLEOTIDE SEQUENCE</scope>
</reference>